<keyword evidence="5" id="KW-0812">Transmembrane</keyword>
<dbReference type="InterPro" id="IPR000021">
    <property type="entry name" value="Hok/gef_toxin"/>
</dbReference>
<dbReference type="Pfam" id="PF01848">
    <property type="entry name" value="HOK_GEF"/>
    <property type="match status" value="1"/>
</dbReference>
<evidence type="ECO:0000256" key="1">
    <source>
        <dbReference type="ARBA" id="ARBA00004377"/>
    </source>
</evidence>
<reference evidence="9" key="1">
    <citation type="submission" date="2016-12" db="EMBL/GenBank/DDBJ databases">
        <title>Analysis of the Molecular Diversity Among Cronobacter Species Isolated from Filth Flies Using a Pan Genomic DNA Microarray.</title>
        <authorList>
            <person name="Pava-Ripoll M."/>
            <person name="Tall B."/>
            <person name="Farber J."/>
            <person name="Fanning S."/>
            <person name="Lehner A."/>
            <person name="Stephan R."/>
            <person name="Pagotto F."/>
            <person name="Iverson C."/>
            <person name="Ziobro G."/>
            <person name="Miller A."/>
            <person name="Pearson R."/>
            <person name="Yan Q."/>
            <person name="Kim M."/>
            <person name="Jeong S."/>
            <person name="Park J."/>
            <person name="Jun S."/>
            <person name="Choi H."/>
            <person name="Chung T."/>
            <person name="Yoo Y."/>
            <person name="Park E."/>
            <person name="Hwang S."/>
            <person name="Lee B."/>
            <person name="Sathyamoorthy V."/>
            <person name="Carter L."/>
            <person name="Mammel M."/>
            <person name="Jackson S."/>
            <person name="Kothary M."/>
            <person name="Patel I."/>
            <person name="Grim C."/>
            <person name="Gopinath G."/>
            <person name="Gangiredla J."/>
            <person name="Chase H."/>
        </authorList>
    </citation>
    <scope>NUCLEOTIDE SEQUENCE [LARGE SCALE GENOMIC DNA]</scope>
    <source>
        <strain evidence="9">MOD1-Sh41s</strain>
    </source>
</reference>
<dbReference type="RefSeq" id="WP_015742630.1">
    <property type="nucleotide sequence ID" value="NZ_CP165997.1"/>
</dbReference>
<comment type="similarity">
    <text evidence="8">Belongs to the hok/gef family.</text>
</comment>
<evidence type="ECO:0000256" key="4">
    <source>
        <dbReference type="ARBA" id="ARBA00022649"/>
    </source>
</evidence>
<keyword evidence="7" id="KW-0472">Membrane</keyword>
<gene>
    <name evidence="9" type="ORF">BS411_14575</name>
</gene>
<evidence type="ECO:0000256" key="5">
    <source>
        <dbReference type="ARBA" id="ARBA00022692"/>
    </source>
</evidence>
<evidence type="ECO:0000256" key="6">
    <source>
        <dbReference type="ARBA" id="ARBA00022989"/>
    </source>
</evidence>
<dbReference type="OrthoDB" id="5880683at2"/>
<dbReference type="PRINTS" id="PR00281">
    <property type="entry name" value="HOKGEFTOXIC"/>
</dbReference>
<protein>
    <submittedName>
        <fullName evidence="9">Hok/Gef family protein</fullName>
    </submittedName>
</protein>
<evidence type="ECO:0000256" key="3">
    <source>
        <dbReference type="ARBA" id="ARBA00022519"/>
    </source>
</evidence>
<evidence type="ECO:0000313" key="9">
    <source>
        <dbReference type="EMBL" id="PUX20474.1"/>
    </source>
</evidence>
<keyword evidence="6" id="KW-1133">Transmembrane helix</keyword>
<dbReference type="GO" id="GO:0005886">
    <property type="term" value="C:plasma membrane"/>
    <property type="evidence" value="ECO:0007669"/>
    <property type="project" value="UniProtKB-SubCell"/>
</dbReference>
<name>A0A2T7B371_9ENTR</name>
<proteinExistence type="inferred from homology"/>
<evidence type="ECO:0000256" key="2">
    <source>
        <dbReference type="ARBA" id="ARBA00022475"/>
    </source>
</evidence>
<evidence type="ECO:0000256" key="7">
    <source>
        <dbReference type="ARBA" id="ARBA00023136"/>
    </source>
</evidence>
<dbReference type="GeneID" id="92804704"/>
<organism evidence="9">
    <name type="scientific">Cronobacter turicensis</name>
    <dbReference type="NCBI Taxonomy" id="413502"/>
    <lineage>
        <taxon>Bacteria</taxon>
        <taxon>Pseudomonadati</taxon>
        <taxon>Pseudomonadota</taxon>
        <taxon>Gammaproteobacteria</taxon>
        <taxon>Enterobacterales</taxon>
        <taxon>Enterobacteriaceae</taxon>
        <taxon>Cronobacter</taxon>
    </lineage>
</organism>
<comment type="caution">
    <text evidence="9">The sequence shown here is derived from an EMBL/GenBank/DDBJ whole genome shotgun (WGS) entry which is preliminary data.</text>
</comment>
<sequence length="50" mass="5507">MKPLRYLLACLFMVCITILIFALMNQGTLCELTIRSGSQEVAAKLACTGR</sequence>
<dbReference type="EMBL" id="MSAG01000023">
    <property type="protein sequence ID" value="PUX20474.1"/>
    <property type="molecule type" value="Genomic_DNA"/>
</dbReference>
<evidence type="ECO:0000256" key="8">
    <source>
        <dbReference type="RuleBase" id="RU221113"/>
    </source>
</evidence>
<keyword evidence="3" id="KW-0997">Cell inner membrane</keyword>
<keyword evidence="4" id="KW-1277">Toxin-antitoxin system</keyword>
<keyword evidence="2" id="KW-1003">Cell membrane</keyword>
<dbReference type="OMA" id="MVCITIL"/>
<comment type="subcellular location">
    <subcellularLocation>
        <location evidence="1 8">Cell inner membrane</location>
        <topology evidence="1 8">Single-pass membrane protein</topology>
    </subcellularLocation>
</comment>
<accession>A0A2T7B371</accession>
<dbReference type="AlphaFoldDB" id="A0A2T7B371"/>